<organism evidence="4 5">
    <name type="scientific">Salipiger bermudensis (strain DSM 26914 / JCM 13377 / KCTC 12554 / HTCC2601)</name>
    <name type="common">Pelagibaca bermudensis</name>
    <dbReference type="NCBI Taxonomy" id="314265"/>
    <lineage>
        <taxon>Bacteria</taxon>
        <taxon>Pseudomonadati</taxon>
        <taxon>Pseudomonadota</taxon>
        <taxon>Alphaproteobacteria</taxon>
        <taxon>Rhodobacterales</taxon>
        <taxon>Roseobacteraceae</taxon>
        <taxon>Salipiger</taxon>
    </lineage>
</organism>
<dbReference type="eggNOG" id="COG1309">
    <property type="taxonomic scope" value="Bacteria"/>
</dbReference>
<dbReference type="GO" id="GO:0003700">
    <property type="term" value="F:DNA-binding transcription factor activity"/>
    <property type="evidence" value="ECO:0007669"/>
    <property type="project" value="TreeGrafter"/>
</dbReference>
<name>Q0FS01_SALBH</name>
<dbReference type="OrthoDB" id="7185252at2"/>
<dbReference type="InterPro" id="IPR050109">
    <property type="entry name" value="HTH-type_TetR-like_transc_reg"/>
</dbReference>
<feature type="DNA-binding region" description="H-T-H motif" evidence="2">
    <location>
        <begin position="33"/>
        <end position="52"/>
    </location>
</feature>
<keyword evidence="1 2" id="KW-0238">DNA-binding</keyword>
<evidence type="ECO:0000259" key="3">
    <source>
        <dbReference type="PROSITE" id="PS50977"/>
    </source>
</evidence>
<sequence length="215" mass="23543">MAGLRERQKAKRNRAILEAASTLFKQNGYEAARIEAIAESAEVSVGTLYNYYAHKADLLLAIVSMEVEEVLHQGESVVAAPPGTAQDAICALIATYYDHSLVYLTKEMWRTAMAFSIQSADTKFSRRYHALDAALSEQVVALMERLQGEGLIDAAADARALGEVIFLALNGLFTIYTLSEDMSLDALKAAMFHKVAALTDLVAVPEEELREQAAR</sequence>
<dbReference type="Gene3D" id="1.10.10.60">
    <property type="entry name" value="Homeodomain-like"/>
    <property type="match status" value="1"/>
</dbReference>
<dbReference type="AlphaFoldDB" id="Q0FS01"/>
<dbReference type="InterPro" id="IPR009057">
    <property type="entry name" value="Homeodomain-like_sf"/>
</dbReference>
<dbReference type="GO" id="GO:0000976">
    <property type="term" value="F:transcription cis-regulatory region binding"/>
    <property type="evidence" value="ECO:0007669"/>
    <property type="project" value="TreeGrafter"/>
</dbReference>
<evidence type="ECO:0000313" key="5">
    <source>
        <dbReference type="Proteomes" id="UP000006230"/>
    </source>
</evidence>
<dbReference type="SUPFAM" id="SSF48498">
    <property type="entry name" value="Tetracyclin repressor-like, C-terminal domain"/>
    <property type="match status" value="1"/>
</dbReference>
<gene>
    <name evidence="4" type="ORF">R2601_17529</name>
</gene>
<evidence type="ECO:0000256" key="2">
    <source>
        <dbReference type="PROSITE-ProRule" id="PRU00335"/>
    </source>
</evidence>
<evidence type="ECO:0000313" key="4">
    <source>
        <dbReference type="EMBL" id="EAU46958.1"/>
    </source>
</evidence>
<keyword evidence="5" id="KW-1185">Reference proteome</keyword>
<dbReference type="InterPro" id="IPR001647">
    <property type="entry name" value="HTH_TetR"/>
</dbReference>
<accession>Q0FS01</accession>
<comment type="caution">
    <text evidence="4">The sequence shown here is derived from an EMBL/GenBank/DDBJ whole genome shotgun (WGS) entry which is preliminary data.</text>
</comment>
<dbReference type="InterPro" id="IPR036271">
    <property type="entry name" value="Tet_transcr_reg_TetR-rel_C_sf"/>
</dbReference>
<dbReference type="PANTHER" id="PTHR30055:SF226">
    <property type="entry name" value="HTH-TYPE TRANSCRIPTIONAL REGULATOR PKSA"/>
    <property type="match status" value="1"/>
</dbReference>
<dbReference type="EMBL" id="AATQ01000010">
    <property type="protein sequence ID" value="EAU46958.1"/>
    <property type="molecule type" value="Genomic_DNA"/>
</dbReference>
<reference evidence="4 5" key="1">
    <citation type="journal article" date="2010" name="J. Bacteriol.">
        <title>Genome sequences of Pelagibaca bermudensis HTCC2601T and Maritimibacter alkaliphilus HTCC2654T, the type strains of two marine Roseobacter genera.</title>
        <authorList>
            <person name="Thrash J.C."/>
            <person name="Cho J.C."/>
            <person name="Ferriera S."/>
            <person name="Johnson J."/>
            <person name="Vergin K.L."/>
            <person name="Giovannoni S.J."/>
        </authorList>
    </citation>
    <scope>NUCLEOTIDE SEQUENCE [LARGE SCALE GENOMIC DNA]</scope>
    <source>
        <strain evidence="5">DSM 26914 / JCM 13377 / KCTC 12554 / HTCC2601</strain>
    </source>
</reference>
<protein>
    <recommendedName>
        <fullName evidence="3">HTH tetR-type domain-containing protein</fullName>
    </recommendedName>
</protein>
<dbReference type="HOGENOM" id="CLU_069356_15_9_5"/>
<dbReference type="STRING" id="314265.R2601_17529"/>
<dbReference type="SUPFAM" id="SSF46689">
    <property type="entry name" value="Homeodomain-like"/>
    <property type="match status" value="1"/>
</dbReference>
<dbReference type="Proteomes" id="UP000006230">
    <property type="component" value="Unassembled WGS sequence"/>
</dbReference>
<dbReference type="PRINTS" id="PR00455">
    <property type="entry name" value="HTHTETR"/>
</dbReference>
<dbReference type="RefSeq" id="WP_007797260.1">
    <property type="nucleotide sequence ID" value="NZ_DS022276.1"/>
</dbReference>
<feature type="domain" description="HTH tetR-type" evidence="3">
    <location>
        <begin position="10"/>
        <end position="70"/>
    </location>
</feature>
<dbReference type="PROSITE" id="PS50977">
    <property type="entry name" value="HTH_TETR_2"/>
    <property type="match status" value="1"/>
</dbReference>
<proteinExistence type="predicted"/>
<dbReference type="Gene3D" id="1.10.357.10">
    <property type="entry name" value="Tetracycline Repressor, domain 2"/>
    <property type="match status" value="1"/>
</dbReference>
<dbReference type="Pfam" id="PF00440">
    <property type="entry name" value="TetR_N"/>
    <property type="match status" value="1"/>
</dbReference>
<dbReference type="PANTHER" id="PTHR30055">
    <property type="entry name" value="HTH-TYPE TRANSCRIPTIONAL REGULATOR RUTR"/>
    <property type="match status" value="1"/>
</dbReference>
<evidence type="ECO:0000256" key="1">
    <source>
        <dbReference type="ARBA" id="ARBA00023125"/>
    </source>
</evidence>